<sequence length="407" mass="45764">MLALLFYVAAFLPRWSDAALLVDPMRHELQVGNETTFVSKVKVARQVTATATFFYTPSDGNIKKLIDNEIDAVSRELKGIFTIVAIDCSVNTLKNICQSELGSGYTTPVLRVYPQLPIPAYNYSGQLLKQDVKRELVKHVASLVEVIKPGKMPEFLGKFETMPKVVLFSDKASPNYIYKALSNAMDKKLLLGFVNVNENSDLKKQYNVKSVPHLIVIKPDSKVDRFEGKFDYASMFEWLNVYSETFLLGGGYDDNAAKSNNSKAWKFDPLPQLTLQSHADICFNKAQGFCIIYLADGEISADAKQMLIDLSNKYKGQLNGKWMWMDLAVERNFADLLHVKGGLPSVVIFNPKKKLRYFLFDGSHPVSKNDIENMLEKVLGGDARFTLVKGDKLPAFSTVNVSRREEL</sequence>
<dbReference type="InterPro" id="IPR036249">
    <property type="entry name" value="Thioredoxin-like_sf"/>
</dbReference>
<dbReference type="CDD" id="cd02947">
    <property type="entry name" value="TRX_family"/>
    <property type="match status" value="1"/>
</dbReference>
<dbReference type="Pfam" id="PF00085">
    <property type="entry name" value="Thioredoxin"/>
    <property type="match status" value="1"/>
</dbReference>
<proteinExistence type="predicted"/>
<accession>A0AAD9G6B9</accession>
<gene>
    <name evidence="3" type="ORF">X943_000035</name>
</gene>
<evidence type="ECO:0000256" key="1">
    <source>
        <dbReference type="SAM" id="SignalP"/>
    </source>
</evidence>
<dbReference type="Proteomes" id="UP001195914">
    <property type="component" value="Unassembled WGS sequence"/>
</dbReference>
<reference evidence="3" key="2">
    <citation type="submission" date="2021-05" db="EMBL/GenBank/DDBJ databases">
        <authorList>
            <person name="Pain A."/>
        </authorList>
    </citation>
    <scope>NUCLEOTIDE SEQUENCE</scope>
    <source>
        <strain evidence="3">1802A</strain>
    </source>
</reference>
<feature type="signal peptide" evidence="1">
    <location>
        <begin position="1"/>
        <end position="18"/>
    </location>
</feature>
<keyword evidence="1" id="KW-0732">Signal</keyword>
<dbReference type="InterPro" id="IPR013766">
    <property type="entry name" value="Thioredoxin_domain"/>
</dbReference>
<dbReference type="SUPFAM" id="SSF52833">
    <property type="entry name" value="Thioredoxin-like"/>
    <property type="match status" value="2"/>
</dbReference>
<name>A0AAD9G6B9_BABDI</name>
<dbReference type="Gene3D" id="3.40.30.10">
    <property type="entry name" value="Glutaredoxin"/>
    <property type="match status" value="2"/>
</dbReference>
<feature type="chain" id="PRO_5042016905" description="Thioredoxin domain-containing protein" evidence="1">
    <location>
        <begin position="19"/>
        <end position="407"/>
    </location>
</feature>
<dbReference type="PANTHER" id="PTHR45184:SF1">
    <property type="entry name" value="DNAJ PROTEIN ERDJ3A"/>
    <property type="match status" value="1"/>
</dbReference>
<evidence type="ECO:0000313" key="4">
    <source>
        <dbReference type="Proteomes" id="UP001195914"/>
    </source>
</evidence>
<comment type="caution">
    <text evidence="3">The sequence shown here is derived from an EMBL/GenBank/DDBJ whole genome shotgun (WGS) entry which is preliminary data.</text>
</comment>
<feature type="domain" description="Thioredoxin" evidence="2">
    <location>
        <begin position="178"/>
        <end position="239"/>
    </location>
</feature>
<dbReference type="EMBL" id="JAHBMH010000073">
    <property type="protein sequence ID" value="KAK1932622.1"/>
    <property type="molecule type" value="Genomic_DNA"/>
</dbReference>
<dbReference type="PANTHER" id="PTHR45184">
    <property type="entry name" value="DNAJ PROTEIN ERDJ3A"/>
    <property type="match status" value="1"/>
</dbReference>
<evidence type="ECO:0000259" key="2">
    <source>
        <dbReference type="Pfam" id="PF00085"/>
    </source>
</evidence>
<evidence type="ECO:0000313" key="3">
    <source>
        <dbReference type="EMBL" id="KAK1932622.1"/>
    </source>
</evidence>
<dbReference type="AlphaFoldDB" id="A0AAD9G6B9"/>
<keyword evidence="4" id="KW-1185">Reference proteome</keyword>
<protein>
    <recommendedName>
        <fullName evidence="2">Thioredoxin domain-containing protein</fullName>
    </recommendedName>
</protein>
<reference evidence="3" key="1">
    <citation type="journal article" date="2014" name="Nucleic Acids Res.">
        <title>The evolutionary dynamics of variant antigen genes in Babesia reveal a history of genomic innovation underlying host-parasite interaction.</title>
        <authorList>
            <person name="Jackson A.P."/>
            <person name="Otto T.D."/>
            <person name="Darby A."/>
            <person name="Ramaprasad A."/>
            <person name="Xia D."/>
            <person name="Echaide I.E."/>
            <person name="Farber M."/>
            <person name="Gahlot S."/>
            <person name="Gamble J."/>
            <person name="Gupta D."/>
            <person name="Gupta Y."/>
            <person name="Jackson L."/>
            <person name="Malandrin L."/>
            <person name="Malas T.B."/>
            <person name="Moussa E."/>
            <person name="Nair M."/>
            <person name="Reid A.J."/>
            <person name="Sanders M."/>
            <person name="Sharma J."/>
            <person name="Tracey A."/>
            <person name="Quail M.A."/>
            <person name="Weir W."/>
            <person name="Wastling J.M."/>
            <person name="Hall N."/>
            <person name="Willadsen P."/>
            <person name="Lingelbach K."/>
            <person name="Shiels B."/>
            <person name="Tait A."/>
            <person name="Berriman M."/>
            <person name="Allred D.R."/>
            <person name="Pain A."/>
        </authorList>
    </citation>
    <scope>NUCLEOTIDE SEQUENCE</scope>
    <source>
        <strain evidence="3">1802A</strain>
    </source>
</reference>
<organism evidence="3 4">
    <name type="scientific">Babesia divergens</name>
    <dbReference type="NCBI Taxonomy" id="32595"/>
    <lineage>
        <taxon>Eukaryota</taxon>
        <taxon>Sar</taxon>
        <taxon>Alveolata</taxon>
        <taxon>Apicomplexa</taxon>
        <taxon>Aconoidasida</taxon>
        <taxon>Piroplasmida</taxon>
        <taxon>Babesiidae</taxon>
        <taxon>Babesia</taxon>
    </lineage>
</organism>
<dbReference type="InterPro" id="IPR052842">
    <property type="entry name" value="ER_Co-chaperone"/>
</dbReference>